<gene>
    <name evidence="9" type="ORF">FHS57_000038</name>
</gene>
<evidence type="ECO:0008006" key="11">
    <source>
        <dbReference type="Google" id="ProtNLM"/>
    </source>
</evidence>
<comment type="caution">
    <text evidence="9">The sequence shown here is derived from an EMBL/GenBank/DDBJ whole genome shotgun (WGS) entry which is preliminary data.</text>
</comment>
<protein>
    <recommendedName>
        <fullName evidence="11">RagB/SusD family nutrient uptake outer membrane protein</fullName>
    </recommendedName>
</protein>
<keyword evidence="4" id="KW-0472">Membrane</keyword>
<evidence type="ECO:0000256" key="2">
    <source>
        <dbReference type="ARBA" id="ARBA00006275"/>
    </source>
</evidence>
<dbReference type="Pfam" id="PF07980">
    <property type="entry name" value="SusD_RagB"/>
    <property type="match status" value="1"/>
</dbReference>
<feature type="chain" id="PRO_5031089011" description="RagB/SusD family nutrient uptake outer membrane protein" evidence="6">
    <location>
        <begin position="24"/>
        <end position="505"/>
    </location>
</feature>
<name>A0A7W6EN63_9BACT</name>
<dbReference type="EMBL" id="JACIBY010000001">
    <property type="protein sequence ID" value="MBB3836056.1"/>
    <property type="molecule type" value="Genomic_DNA"/>
</dbReference>
<feature type="domain" description="SusD-like N-terminal" evidence="8">
    <location>
        <begin position="27"/>
        <end position="206"/>
    </location>
</feature>
<evidence type="ECO:0000256" key="5">
    <source>
        <dbReference type="ARBA" id="ARBA00023237"/>
    </source>
</evidence>
<evidence type="ECO:0000256" key="4">
    <source>
        <dbReference type="ARBA" id="ARBA00023136"/>
    </source>
</evidence>
<reference evidence="9 10" key="1">
    <citation type="submission" date="2020-08" db="EMBL/GenBank/DDBJ databases">
        <title>Genomic Encyclopedia of Type Strains, Phase IV (KMG-IV): sequencing the most valuable type-strain genomes for metagenomic binning, comparative biology and taxonomic classification.</title>
        <authorList>
            <person name="Goeker M."/>
        </authorList>
    </citation>
    <scope>NUCLEOTIDE SEQUENCE [LARGE SCALE GENOMIC DNA]</scope>
    <source>
        <strain evidence="9 10">DSM 17976</strain>
    </source>
</reference>
<dbReference type="CDD" id="cd08977">
    <property type="entry name" value="SusD"/>
    <property type="match status" value="1"/>
</dbReference>
<dbReference type="Gene3D" id="1.25.40.390">
    <property type="match status" value="1"/>
</dbReference>
<dbReference type="InterPro" id="IPR011990">
    <property type="entry name" value="TPR-like_helical_dom_sf"/>
</dbReference>
<evidence type="ECO:0000256" key="3">
    <source>
        <dbReference type="ARBA" id="ARBA00022729"/>
    </source>
</evidence>
<dbReference type="Proteomes" id="UP000541352">
    <property type="component" value="Unassembled WGS sequence"/>
</dbReference>
<comment type="similarity">
    <text evidence="2">Belongs to the SusD family.</text>
</comment>
<evidence type="ECO:0000256" key="1">
    <source>
        <dbReference type="ARBA" id="ARBA00004442"/>
    </source>
</evidence>
<proteinExistence type="inferred from homology"/>
<dbReference type="PROSITE" id="PS51257">
    <property type="entry name" value="PROKAR_LIPOPROTEIN"/>
    <property type="match status" value="1"/>
</dbReference>
<evidence type="ECO:0000259" key="8">
    <source>
        <dbReference type="Pfam" id="PF14322"/>
    </source>
</evidence>
<dbReference type="Pfam" id="PF14322">
    <property type="entry name" value="SusD-like_3"/>
    <property type="match status" value="1"/>
</dbReference>
<keyword evidence="3 6" id="KW-0732">Signal</keyword>
<accession>A0A7W6EN63</accession>
<feature type="signal peptide" evidence="6">
    <location>
        <begin position="1"/>
        <end position="23"/>
    </location>
</feature>
<dbReference type="GO" id="GO:0009279">
    <property type="term" value="C:cell outer membrane"/>
    <property type="evidence" value="ECO:0007669"/>
    <property type="project" value="UniProtKB-SubCell"/>
</dbReference>
<evidence type="ECO:0000313" key="9">
    <source>
        <dbReference type="EMBL" id="MBB3836056.1"/>
    </source>
</evidence>
<dbReference type="InterPro" id="IPR012944">
    <property type="entry name" value="SusD_RagB_dom"/>
</dbReference>
<keyword evidence="5" id="KW-0998">Cell outer membrane</keyword>
<evidence type="ECO:0000256" key="6">
    <source>
        <dbReference type="SAM" id="SignalP"/>
    </source>
</evidence>
<comment type="subcellular location">
    <subcellularLocation>
        <location evidence="1">Cell outer membrane</location>
    </subcellularLocation>
</comment>
<dbReference type="InterPro" id="IPR033985">
    <property type="entry name" value="SusD-like_N"/>
</dbReference>
<evidence type="ECO:0000313" key="10">
    <source>
        <dbReference type="Proteomes" id="UP000541352"/>
    </source>
</evidence>
<sequence>MKFYKKYMTQCLAALMCFSTLSSCDKDFLDKNPLNAISGATFWKTETDVTMALAGVYRTLQNGIYGHRKPFFDTYSDNAYDRHNFFGYQAVTLGVVNPSNVNSGLYNQPYAGIAACNYFLENVGSVAAVSQANKDLYSAEVRFLRAMYYFDLVQLFGGVVLYKVAPKTAEEAKIKQSTKEEVLAFVLEDLDYAISKLPATAYTGRVVKASAQFLKARVRMYQQNWAEAATITNEIINSKLFSIYQGGYANLFLTTTQQNNNEILFSTKYLAPNNPQGNEGMLVEIGWYGAIAPYQNLVDEYEMTNGKMISEAGSGYDAANPYTNRDPRLRMTIKAPGDPETTNFIHTDPLLTGFAQKKYMDLSKLPYDRTKIPLTDMNVVHMRYAEVLLAYAEAKNEVSGPDASIYDALNAIRTRTSVKLPAVDQARYNTKESLREFIRHERRVELALEGHRYFDLKRWNAMASRLTAVKNPAGQTLVFGEKNNVLPFPQSEVDRNKSLTQNTGY</sequence>
<organism evidence="9 10">
    <name type="scientific">Runella defluvii</name>
    <dbReference type="NCBI Taxonomy" id="370973"/>
    <lineage>
        <taxon>Bacteria</taxon>
        <taxon>Pseudomonadati</taxon>
        <taxon>Bacteroidota</taxon>
        <taxon>Cytophagia</taxon>
        <taxon>Cytophagales</taxon>
        <taxon>Spirosomataceae</taxon>
        <taxon>Runella</taxon>
    </lineage>
</organism>
<evidence type="ECO:0000259" key="7">
    <source>
        <dbReference type="Pfam" id="PF07980"/>
    </source>
</evidence>
<dbReference type="AlphaFoldDB" id="A0A7W6EN63"/>
<feature type="domain" description="RagB/SusD" evidence="7">
    <location>
        <begin position="283"/>
        <end position="505"/>
    </location>
</feature>
<dbReference type="SUPFAM" id="SSF48452">
    <property type="entry name" value="TPR-like"/>
    <property type="match status" value="1"/>
</dbReference>
<keyword evidence="10" id="KW-1185">Reference proteome</keyword>
<dbReference type="RefSeq" id="WP_183970856.1">
    <property type="nucleotide sequence ID" value="NZ_JACIBY010000001.1"/>
</dbReference>